<comment type="caution">
    <text evidence="9">The sequence shown here is derived from an EMBL/GenBank/DDBJ whole genome shotgun (WGS) entry which is preliminary data.</text>
</comment>
<dbReference type="GO" id="GO:0016020">
    <property type="term" value="C:membrane"/>
    <property type="evidence" value="ECO:0007669"/>
    <property type="project" value="InterPro"/>
</dbReference>
<evidence type="ECO:0000256" key="5">
    <source>
        <dbReference type="ARBA" id="ARBA00022989"/>
    </source>
</evidence>
<dbReference type="GO" id="GO:0004222">
    <property type="term" value="F:metalloendopeptidase activity"/>
    <property type="evidence" value="ECO:0007669"/>
    <property type="project" value="InterPro"/>
</dbReference>
<keyword evidence="4 7" id="KW-0812">Transmembrane</keyword>
<feature type="transmembrane region" description="Helical" evidence="7">
    <location>
        <begin position="424"/>
        <end position="442"/>
    </location>
</feature>
<sequence>MREELDLFEGPRMPDGQPSYTLHDPVRNQFFQLDWLSFEIISRWHLDAFEPIAAAIARETTLHPEPEDVEALAIFLQENQLLRPPAGDGAAAMAAKLARLKGNRWSWLLHHYLFFRIPLVRPDRWLDRWVGAVEPLYSRAFLHLTLAALVLGLSLVLRDWQQFTNTLVDHFSWQGLAGFALALTLVKILHELGHAFTAKRYGCRVPAMGVAFLVLWPVAYTDTNEVWQLNVRGQRLAVAAAGVATELIIAVWATLAWTLLPPGLAKSTAFLLATTTWIATVAINTSPFMRFDGYFLLSDWLDIPNLHARAFALARWDLRERLFGLGEAPPETFSRRRTAGLIVFAYATWLYRIALFLGIAVLVYHFFIKALGILLFIVEIGWFVLLPVVREVKLWPALIAAQHPEPFRSHDLGAYLARRPRLRLTAALALLLLVLVVVPWPTRLSASGSLRPAEIYPLHAPAAAQIGKLPAADGAAVAAGATLLELASPELNLRWRRAQSRLERVRWQTANAGVEAEQRQQMQVLQQAQITAAAELAGVETEIDLFAPKAPFDGVLYLDPELEPGVWVGERERLGMLVKPGAWQVQAYFDEDDVRRVRMGDSGRFFADGLEGPALTVHVSGIEHDAARVLHHGELASEFGGSVLTRERRGQLVPERAVYRVTLSVEGDPGRLDRHSWRGKVVIRGEWEPPGMVFVRSAMALVWREVGF</sequence>
<evidence type="ECO:0000256" key="1">
    <source>
        <dbReference type="ARBA" id="ARBA00001947"/>
    </source>
</evidence>
<dbReference type="SUPFAM" id="SSF111369">
    <property type="entry name" value="HlyD-like secretion proteins"/>
    <property type="match status" value="1"/>
</dbReference>
<proteinExistence type="inferred from homology"/>
<keyword evidence="6 7" id="KW-0472">Membrane</keyword>
<evidence type="ECO:0000313" key="9">
    <source>
        <dbReference type="EMBL" id="PWF39888.1"/>
    </source>
</evidence>
<feature type="transmembrane region" description="Helical" evidence="7">
    <location>
        <begin position="239"/>
        <end position="260"/>
    </location>
</feature>
<evidence type="ECO:0000256" key="3">
    <source>
        <dbReference type="ARBA" id="ARBA00007931"/>
    </source>
</evidence>
<dbReference type="InterPro" id="IPR008915">
    <property type="entry name" value="Peptidase_M50"/>
</dbReference>
<dbReference type="GO" id="GO:0012505">
    <property type="term" value="C:endomembrane system"/>
    <property type="evidence" value="ECO:0007669"/>
    <property type="project" value="UniProtKB-SubCell"/>
</dbReference>
<protein>
    <submittedName>
        <fullName evidence="9">Secretion protein HylD</fullName>
    </submittedName>
</protein>
<feature type="transmembrane region" description="Helical" evidence="7">
    <location>
        <begin position="370"/>
        <end position="389"/>
    </location>
</feature>
<evidence type="ECO:0000256" key="4">
    <source>
        <dbReference type="ARBA" id="ARBA00022692"/>
    </source>
</evidence>
<organism evidence="9 10">
    <name type="scientific">Massilia glaciei</name>
    <dbReference type="NCBI Taxonomy" id="1524097"/>
    <lineage>
        <taxon>Bacteria</taxon>
        <taxon>Pseudomonadati</taxon>
        <taxon>Pseudomonadota</taxon>
        <taxon>Betaproteobacteria</taxon>
        <taxon>Burkholderiales</taxon>
        <taxon>Oxalobacteraceae</taxon>
        <taxon>Telluria group</taxon>
        <taxon>Massilia</taxon>
    </lineage>
</organism>
<dbReference type="EMBL" id="PXWF02000333">
    <property type="protein sequence ID" value="PWF39888.1"/>
    <property type="molecule type" value="Genomic_DNA"/>
</dbReference>
<name>A0A2U2HAV9_9BURK</name>
<reference evidence="9 10" key="1">
    <citation type="submission" date="2018-04" db="EMBL/GenBank/DDBJ databases">
        <title>Massilia violaceinigra sp. nov., a novel purple-pigmented bacterium isolated from Tianshan glacier, Xinjiang, China.</title>
        <authorList>
            <person name="Wang H."/>
        </authorList>
    </citation>
    <scope>NUCLEOTIDE SEQUENCE [LARGE SCALE GENOMIC DNA]</scope>
    <source>
        <strain evidence="9 10">B448-2</strain>
    </source>
</reference>
<dbReference type="Proteomes" id="UP000241421">
    <property type="component" value="Unassembled WGS sequence"/>
</dbReference>
<dbReference type="GO" id="GO:0031293">
    <property type="term" value="P:membrane protein intracellular domain proteolysis"/>
    <property type="evidence" value="ECO:0007669"/>
    <property type="project" value="TreeGrafter"/>
</dbReference>
<feature type="transmembrane region" description="Helical" evidence="7">
    <location>
        <begin position="341"/>
        <end position="364"/>
    </location>
</feature>
<keyword evidence="10" id="KW-1185">Reference proteome</keyword>
<dbReference type="InterPro" id="IPR001193">
    <property type="entry name" value="MBTPS2"/>
</dbReference>
<dbReference type="PANTHER" id="PTHR13325">
    <property type="entry name" value="PROTEASE M50 MEMBRANE-BOUND TRANSCRIPTION FACTOR SITE 2 PROTEASE"/>
    <property type="match status" value="1"/>
</dbReference>
<dbReference type="GO" id="GO:0005737">
    <property type="term" value="C:cytoplasm"/>
    <property type="evidence" value="ECO:0007669"/>
    <property type="project" value="TreeGrafter"/>
</dbReference>
<evidence type="ECO:0000313" key="10">
    <source>
        <dbReference type="Proteomes" id="UP000241421"/>
    </source>
</evidence>
<dbReference type="PANTHER" id="PTHR13325:SF3">
    <property type="entry name" value="MEMBRANE-BOUND TRANSCRIPTION FACTOR SITE-2 PROTEASE"/>
    <property type="match status" value="1"/>
</dbReference>
<gene>
    <name evidence="9" type="ORF">C7C56_026535</name>
</gene>
<comment type="similarity">
    <text evidence="3">Belongs to the peptidase M50B family.</text>
</comment>
<keyword evidence="5 7" id="KW-1133">Transmembrane helix</keyword>
<comment type="cofactor">
    <cofactor evidence="1">
        <name>Zn(2+)</name>
        <dbReference type="ChEBI" id="CHEBI:29105"/>
    </cofactor>
</comment>
<accession>A0A2U2HAV9</accession>
<evidence type="ECO:0000256" key="7">
    <source>
        <dbReference type="SAM" id="Phobius"/>
    </source>
</evidence>
<evidence type="ECO:0000256" key="6">
    <source>
        <dbReference type="ARBA" id="ARBA00023136"/>
    </source>
</evidence>
<evidence type="ECO:0000256" key="2">
    <source>
        <dbReference type="ARBA" id="ARBA00004127"/>
    </source>
</evidence>
<comment type="subcellular location">
    <subcellularLocation>
        <location evidence="2">Endomembrane system</location>
        <topology evidence="2">Multi-pass membrane protein</topology>
    </subcellularLocation>
</comment>
<evidence type="ECO:0000259" key="8">
    <source>
        <dbReference type="Pfam" id="PF02163"/>
    </source>
</evidence>
<feature type="transmembrane region" description="Helical" evidence="7">
    <location>
        <begin position="140"/>
        <end position="158"/>
    </location>
</feature>
<dbReference type="AlphaFoldDB" id="A0A2U2HAV9"/>
<dbReference type="OrthoDB" id="9759690at2"/>
<feature type="domain" description="Peptidase M50" evidence="8">
    <location>
        <begin position="179"/>
        <end position="274"/>
    </location>
</feature>
<dbReference type="Pfam" id="PF02163">
    <property type="entry name" value="Peptidase_M50"/>
    <property type="match status" value="1"/>
</dbReference>